<gene>
    <name evidence="2" type="ORF">HG542_03195</name>
</gene>
<keyword evidence="2" id="KW-0808">Transferase</keyword>
<dbReference type="InterPro" id="IPR029063">
    <property type="entry name" value="SAM-dependent_MTases_sf"/>
</dbReference>
<dbReference type="Pfam" id="PF08241">
    <property type="entry name" value="Methyltransf_11"/>
    <property type="match status" value="1"/>
</dbReference>
<keyword evidence="2" id="KW-0489">Methyltransferase</keyword>
<dbReference type="GO" id="GO:0008757">
    <property type="term" value="F:S-adenosylmethionine-dependent methyltransferase activity"/>
    <property type="evidence" value="ECO:0007669"/>
    <property type="project" value="InterPro"/>
</dbReference>
<dbReference type="Proteomes" id="UP000587462">
    <property type="component" value="Unassembled WGS sequence"/>
</dbReference>
<sequence length="179" mass="19502">MPRTPARCYHFISHRAIRAALGDRPRRDVRWIPARPGTVCAEIGSGGGFYTAELARHLGPQSLLVALDPAAADIPHEPPAAPGARTAYLAGDGCALPFATATLDALLYSYSLEEMPDARAALSEAERVLRPGGQVVLFLWRPVLHARRAASVLALCRERFEVVRAERGMQNLRLACRKP</sequence>
<dbReference type="AlphaFoldDB" id="A0A7Y7B105"/>
<feature type="domain" description="Methyltransferase type 11" evidence="1">
    <location>
        <begin position="42"/>
        <end position="136"/>
    </location>
</feature>
<dbReference type="GO" id="GO:0032259">
    <property type="term" value="P:methylation"/>
    <property type="evidence" value="ECO:0007669"/>
    <property type="project" value="UniProtKB-KW"/>
</dbReference>
<accession>A0A7Y7B105</accession>
<evidence type="ECO:0000313" key="2">
    <source>
        <dbReference type="EMBL" id="NVK76661.1"/>
    </source>
</evidence>
<organism evidence="2 3">
    <name type="scientific">Streptomyces morookaense</name>
    <name type="common">Streptoverticillium morookaense</name>
    <dbReference type="NCBI Taxonomy" id="1970"/>
    <lineage>
        <taxon>Bacteria</taxon>
        <taxon>Bacillati</taxon>
        <taxon>Actinomycetota</taxon>
        <taxon>Actinomycetes</taxon>
        <taxon>Kitasatosporales</taxon>
        <taxon>Streptomycetaceae</taxon>
        <taxon>Streptomyces</taxon>
    </lineage>
</organism>
<reference evidence="2 3" key="1">
    <citation type="submission" date="2020-04" db="EMBL/GenBank/DDBJ databases">
        <title>Draft Genome Sequence of Streptomyces morookaense DSM 40503, an 8-azaguanine-producing strain.</title>
        <authorList>
            <person name="Qi J."/>
            <person name="Gao J.-M."/>
        </authorList>
    </citation>
    <scope>NUCLEOTIDE SEQUENCE [LARGE SCALE GENOMIC DNA]</scope>
    <source>
        <strain evidence="2 3">DSM 40503</strain>
    </source>
</reference>
<comment type="caution">
    <text evidence="2">The sequence shown here is derived from an EMBL/GenBank/DDBJ whole genome shotgun (WGS) entry which is preliminary data.</text>
</comment>
<keyword evidence="3" id="KW-1185">Reference proteome</keyword>
<dbReference type="InterPro" id="IPR013216">
    <property type="entry name" value="Methyltransf_11"/>
</dbReference>
<dbReference type="CDD" id="cd02440">
    <property type="entry name" value="AdoMet_MTases"/>
    <property type="match status" value="1"/>
</dbReference>
<dbReference type="Gene3D" id="3.40.50.150">
    <property type="entry name" value="Vaccinia Virus protein VP39"/>
    <property type="match status" value="1"/>
</dbReference>
<dbReference type="EMBL" id="JABBXF010000005">
    <property type="protein sequence ID" value="NVK76661.1"/>
    <property type="molecule type" value="Genomic_DNA"/>
</dbReference>
<dbReference type="SUPFAM" id="SSF53335">
    <property type="entry name" value="S-adenosyl-L-methionine-dependent methyltransferases"/>
    <property type="match status" value="1"/>
</dbReference>
<protein>
    <submittedName>
        <fullName evidence="2">Methyltransferase domain-containing protein</fullName>
    </submittedName>
</protein>
<evidence type="ECO:0000259" key="1">
    <source>
        <dbReference type="Pfam" id="PF08241"/>
    </source>
</evidence>
<proteinExistence type="predicted"/>
<name>A0A7Y7B105_STRMO</name>
<dbReference type="RefSeq" id="WP_171078463.1">
    <property type="nucleotide sequence ID" value="NZ_BNBU01000001.1"/>
</dbReference>
<evidence type="ECO:0000313" key="3">
    <source>
        <dbReference type="Proteomes" id="UP000587462"/>
    </source>
</evidence>